<dbReference type="InterPro" id="IPR007342">
    <property type="entry name" value="PsuG"/>
</dbReference>
<keyword evidence="6" id="KW-0456">Lyase</keyword>
<keyword evidence="5" id="KW-0464">Manganese</keyword>
<evidence type="ECO:0000313" key="11">
    <source>
        <dbReference type="RefSeq" id="XP_032822400.1"/>
    </source>
</evidence>
<evidence type="ECO:0000256" key="5">
    <source>
        <dbReference type="ARBA" id="ARBA00023211"/>
    </source>
</evidence>
<evidence type="ECO:0000259" key="8">
    <source>
        <dbReference type="Pfam" id="PF00294"/>
    </source>
</evidence>
<evidence type="ECO:0000256" key="6">
    <source>
        <dbReference type="ARBA" id="ARBA00023239"/>
    </source>
</evidence>
<dbReference type="RefSeq" id="XP_032822400.1">
    <property type="nucleotide sequence ID" value="XM_032966509.1"/>
</dbReference>
<dbReference type="SUPFAM" id="SSF53613">
    <property type="entry name" value="Ribokinase-like"/>
    <property type="match status" value="1"/>
</dbReference>
<sequence length="722" mass="75928">MLVASLMKCPTAHRVLKIVHRRLQGDGVRVHPRVADALAKQQPVVALESTIVTHGMPYPHNLRTALAVEAIVARRGAVPATVGVLSGRIHVGLEESELAQLAQIPDAVKVSHRDLAYVVAQGLSGGTTVSGTMVAAHKAGIHVFVTGGIGGVHRDVQSSLDISADLTELGRTPIAVVSAGIKSILDIGRTLEYLETQGVCVTTFGSSRDFPAFFTPRSGFLSPYNVETEEEAAELIASGLRLGLGSGVLIAVPVPERHAVEGQLIEAAIQQALREATEQQIVGKEVTPFILRRVNELTQGQSLEANIALIKNNADVGAGIACKLSEKQHGAPSGRSTLRALPKEQDKNNLRPVVIGGCNVDFVAKIKSSNIQFGGQTNYGTVRQSFGGVGRNLADGLARLGTNPLFISAVGEDDLARTLISNSSHMDTSGIARVAGASTATYCAVLDDAGELTVGIGDMDVHRRITHDYVQGFEQQIGSACIVCVDGNLPVSTIDYVCGVGKERGVPVWFEPTDIDKAKKPFLSGSWRGLSVTSPNLAELLAMNSALGLATPDGPPPKDTSVAVALARSLCRPLLRHLALVLVTMGRHGVLLASRPGVATPPLLQGALGATAEDDVPRGGQVAVSVERPRAVMRCVHYPALPVCAGDILSVSGAGDSLVAGVIAGLLTQRDLDSCVRMGLIAASISLRCHDAVPPSLQLNSLEEQSLGALQWPRPTYYNEEL</sequence>
<protein>
    <submittedName>
        <fullName evidence="10 11">Pseudouridine-metabolizing bifunctional protein C1861.05-like</fullName>
    </submittedName>
</protein>
<dbReference type="InterPro" id="IPR029056">
    <property type="entry name" value="Ribokinase-like"/>
</dbReference>
<dbReference type="GO" id="GO:0005737">
    <property type="term" value="C:cytoplasm"/>
    <property type="evidence" value="ECO:0007669"/>
    <property type="project" value="TreeGrafter"/>
</dbReference>
<proteinExistence type="inferred from homology"/>
<dbReference type="Gene3D" id="3.40.1190.20">
    <property type="match status" value="1"/>
</dbReference>
<dbReference type="GO" id="GO:0016301">
    <property type="term" value="F:kinase activity"/>
    <property type="evidence" value="ECO:0007669"/>
    <property type="project" value="UniProtKB-KW"/>
</dbReference>
<dbReference type="PROSITE" id="PS00584">
    <property type="entry name" value="PFKB_KINASES_2"/>
    <property type="match status" value="1"/>
</dbReference>
<dbReference type="Proteomes" id="UP001318040">
    <property type="component" value="Chromosome 36"/>
</dbReference>
<evidence type="ECO:0000256" key="7">
    <source>
        <dbReference type="ARBA" id="ARBA00023295"/>
    </source>
</evidence>
<dbReference type="GO" id="GO:0046872">
    <property type="term" value="F:metal ion binding"/>
    <property type="evidence" value="ECO:0007669"/>
    <property type="project" value="UniProtKB-KW"/>
</dbReference>
<dbReference type="CDD" id="cd01941">
    <property type="entry name" value="YeiC_kinase_like"/>
    <property type="match status" value="1"/>
</dbReference>
<evidence type="ECO:0000256" key="4">
    <source>
        <dbReference type="ARBA" id="ARBA00022801"/>
    </source>
</evidence>
<keyword evidence="3" id="KW-0418">Kinase</keyword>
<gene>
    <name evidence="10 11" type="primary">LOC116949333</name>
</gene>
<organism evidence="9 11">
    <name type="scientific">Petromyzon marinus</name>
    <name type="common">Sea lamprey</name>
    <dbReference type="NCBI Taxonomy" id="7757"/>
    <lineage>
        <taxon>Eukaryota</taxon>
        <taxon>Metazoa</taxon>
        <taxon>Chordata</taxon>
        <taxon>Craniata</taxon>
        <taxon>Vertebrata</taxon>
        <taxon>Cyclostomata</taxon>
        <taxon>Hyperoartia</taxon>
        <taxon>Petromyzontiformes</taxon>
        <taxon>Petromyzontidae</taxon>
        <taxon>Petromyzon</taxon>
    </lineage>
</organism>
<dbReference type="SUPFAM" id="SSF110581">
    <property type="entry name" value="Indigoidine synthase A-like"/>
    <property type="match status" value="1"/>
</dbReference>
<dbReference type="KEGG" id="pmrn:116949333"/>
<feature type="domain" description="Carbohydrate kinase PfkB" evidence="8">
    <location>
        <begin position="638"/>
        <end position="694"/>
    </location>
</feature>
<keyword evidence="1" id="KW-0808">Transferase</keyword>
<dbReference type="InterPro" id="IPR002173">
    <property type="entry name" value="Carboh/pur_kinase_PfkB_CS"/>
</dbReference>
<evidence type="ECO:0000256" key="3">
    <source>
        <dbReference type="ARBA" id="ARBA00022777"/>
    </source>
</evidence>
<dbReference type="InterPro" id="IPR022830">
    <property type="entry name" value="Indigdn_synthA-like"/>
</dbReference>
<dbReference type="GeneID" id="116949333"/>
<dbReference type="AlphaFoldDB" id="A0AAJ7TQW2"/>
<dbReference type="InterPro" id="IPR011611">
    <property type="entry name" value="PfkB_dom"/>
</dbReference>
<dbReference type="GO" id="GO:0006753">
    <property type="term" value="P:nucleoside phosphate metabolic process"/>
    <property type="evidence" value="ECO:0007669"/>
    <property type="project" value="UniProtKB-ARBA"/>
</dbReference>
<keyword evidence="7" id="KW-0326">Glycosidase</keyword>
<dbReference type="RefSeq" id="XP_032822398.1">
    <property type="nucleotide sequence ID" value="XM_032966507.1"/>
</dbReference>
<dbReference type="Gene3D" id="3.40.1790.10">
    <property type="entry name" value="Indigoidine synthase domain"/>
    <property type="match status" value="1"/>
</dbReference>
<evidence type="ECO:0000256" key="2">
    <source>
        <dbReference type="ARBA" id="ARBA00022723"/>
    </source>
</evidence>
<accession>A0AAJ7TQW2</accession>
<feature type="domain" description="Carbohydrate kinase PfkB" evidence="8">
    <location>
        <begin position="353"/>
        <end position="595"/>
    </location>
</feature>
<keyword evidence="2" id="KW-0479">Metal-binding</keyword>
<keyword evidence="9" id="KW-1185">Reference proteome</keyword>
<dbReference type="HAMAP" id="MF_01876">
    <property type="entry name" value="PsiMP_glycosidase"/>
    <property type="match status" value="1"/>
</dbReference>
<name>A0AAJ7TQW2_PETMA</name>
<dbReference type="PANTHER" id="PTHR42909">
    <property type="entry name" value="ZGC:136858"/>
    <property type="match status" value="1"/>
</dbReference>
<evidence type="ECO:0000256" key="1">
    <source>
        <dbReference type="ARBA" id="ARBA00022679"/>
    </source>
</evidence>
<dbReference type="Pfam" id="PF00294">
    <property type="entry name" value="PfkB"/>
    <property type="match status" value="2"/>
</dbReference>
<dbReference type="GO" id="GO:0016798">
    <property type="term" value="F:hydrolase activity, acting on glycosyl bonds"/>
    <property type="evidence" value="ECO:0007669"/>
    <property type="project" value="UniProtKB-KW"/>
</dbReference>
<reference evidence="10 11" key="1">
    <citation type="submission" date="2025-04" db="UniProtKB">
        <authorList>
            <consortium name="RefSeq"/>
        </authorList>
    </citation>
    <scope>IDENTIFICATION</scope>
    <source>
        <tissue evidence="10 11">Sperm</tissue>
    </source>
</reference>
<dbReference type="GO" id="GO:0004730">
    <property type="term" value="F:pseudouridylate synthase activity"/>
    <property type="evidence" value="ECO:0007669"/>
    <property type="project" value="InterPro"/>
</dbReference>
<dbReference type="Pfam" id="PF04227">
    <property type="entry name" value="Indigoidine_A"/>
    <property type="match status" value="1"/>
</dbReference>
<keyword evidence="4" id="KW-0378">Hydrolase</keyword>
<dbReference type="PANTHER" id="PTHR42909:SF1">
    <property type="entry name" value="CARBOHYDRATE KINASE PFKB DOMAIN-CONTAINING PROTEIN"/>
    <property type="match status" value="1"/>
</dbReference>
<evidence type="ECO:0000313" key="9">
    <source>
        <dbReference type="Proteomes" id="UP001318040"/>
    </source>
</evidence>
<evidence type="ECO:0000313" key="10">
    <source>
        <dbReference type="RefSeq" id="XP_032822398.1"/>
    </source>
</evidence>